<feature type="compositionally biased region" description="Acidic residues" evidence="1">
    <location>
        <begin position="80"/>
        <end position="92"/>
    </location>
</feature>
<evidence type="ECO:0000256" key="1">
    <source>
        <dbReference type="SAM" id="MobiDB-lite"/>
    </source>
</evidence>
<reference evidence="2 3" key="1">
    <citation type="journal article" date="2022" name="Front. Cell. Infect. Microbiol.">
        <title>The Genomes of Two Strains of Taenia crassiceps the Animal Model for the Study of Human Cysticercosis.</title>
        <authorList>
            <person name="Bobes R.J."/>
            <person name="Estrada K."/>
            <person name="Rios-Valencia D.G."/>
            <person name="Calderon-Gallegos A."/>
            <person name="de la Torre P."/>
            <person name="Carrero J.C."/>
            <person name="Sanchez-Flores A."/>
            <person name="Laclette J.P."/>
        </authorList>
    </citation>
    <scope>NUCLEOTIDE SEQUENCE [LARGE SCALE GENOMIC DNA]</scope>
    <source>
        <strain evidence="2">WFUcys</strain>
    </source>
</reference>
<dbReference type="Proteomes" id="UP001651158">
    <property type="component" value="Unassembled WGS sequence"/>
</dbReference>
<evidence type="ECO:0000313" key="2">
    <source>
        <dbReference type="EMBL" id="KAL5103932.1"/>
    </source>
</evidence>
<evidence type="ECO:0000313" key="3">
    <source>
        <dbReference type="Proteomes" id="UP001651158"/>
    </source>
</evidence>
<name>A0ABR4Q2P3_9CEST</name>
<gene>
    <name evidence="2" type="ORF">TcWFU_006148</name>
</gene>
<keyword evidence="3" id="KW-1185">Reference proteome</keyword>
<accession>A0ABR4Q2P3</accession>
<comment type="caution">
    <text evidence="2">The sequence shown here is derived from an EMBL/GenBank/DDBJ whole genome shotgun (WGS) entry which is preliminary data.</text>
</comment>
<dbReference type="EMBL" id="JAKROA010000015">
    <property type="protein sequence ID" value="KAL5103932.1"/>
    <property type="molecule type" value="Genomic_DNA"/>
</dbReference>
<feature type="region of interest" description="Disordered" evidence="1">
    <location>
        <begin position="75"/>
        <end position="112"/>
    </location>
</feature>
<protein>
    <submittedName>
        <fullName evidence="2">Uncharacterized protein</fullName>
    </submittedName>
</protein>
<organism evidence="2 3">
    <name type="scientific">Taenia crassiceps</name>
    <dbReference type="NCBI Taxonomy" id="6207"/>
    <lineage>
        <taxon>Eukaryota</taxon>
        <taxon>Metazoa</taxon>
        <taxon>Spiralia</taxon>
        <taxon>Lophotrochozoa</taxon>
        <taxon>Platyhelminthes</taxon>
        <taxon>Cestoda</taxon>
        <taxon>Eucestoda</taxon>
        <taxon>Cyclophyllidea</taxon>
        <taxon>Taeniidae</taxon>
        <taxon>Taenia</taxon>
    </lineage>
</organism>
<sequence>MRCEPRGRRAQLTKAKDAAVKWPTGAPPPLSRVHSDSGRCAEKAAANRVKVCSQRRSPVVDVTDVIEAGDWVTDTWGQEADTDTDTDTDTDIDTGTGTGAGAGTGIDTDTDTDTGSQTPACLSCLCSRPSKCSHDRMGGCVACVITLDHQDCAVTANQRESGLKARVRSKCTIEQTSIPSDQVKKGPGLPDYRRI</sequence>
<proteinExistence type="predicted"/>
<feature type="region of interest" description="Disordered" evidence="1">
    <location>
        <begin position="1"/>
        <end position="38"/>
    </location>
</feature>